<feature type="non-terminal residue" evidence="2">
    <location>
        <position position="115"/>
    </location>
</feature>
<sequence>MTNCPSESGQQESQLAGSVRPPCSPASFPSPGKVAHPQSKSDPSALCFPSTRWCKTGHHSAGRGGAEWLFLEADEAHSESLLVGIEFKFDRDVSLEVWTGSLRSRGSTGDAQAAQ</sequence>
<dbReference type="Proteomes" id="UP001479290">
    <property type="component" value="Unassembled WGS sequence"/>
</dbReference>
<evidence type="ECO:0000313" key="2">
    <source>
        <dbReference type="EMBL" id="KAK9970954.1"/>
    </source>
</evidence>
<dbReference type="AlphaFoldDB" id="A0AAW2AED5"/>
<accession>A0AAW2AED5</accession>
<gene>
    <name evidence="2" type="ORF">ABG768_026856</name>
</gene>
<comment type="caution">
    <text evidence="2">The sequence shown here is derived from an EMBL/GenBank/DDBJ whole genome shotgun (WGS) entry which is preliminary data.</text>
</comment>
<proteinExistence type="predicted"/>
<dbReference type="EMBL" id="JAWDJR010000008">
    <property type="protein sequence ID" value="KAK9970954.1"/>
    <property type="molecule type" value="Genomic_DNA"/>
</dbReference>
<feature type="compositionally biased region" description="Polar residues" evidence="1">
    <location>
        <begin position="1"/>
        <end position="16"/>
    </location>
</feature>
<evidence type="ECO:0000313" key="3">
    <source>
        <dbReference type="Proteomes" id="UP001479290"/>
    </source>
</evidence>
<name>A0AAW2AED5_CULAL</name>
<keyword evidence="3" id="KW-1185">Reference proteome</keyword>
<evidence type="ECO:0000256" key="1">
    <source>
        <dbReference type="SAM" id="MobiDB-lite"/>
    </source>
</evidence>
<protein>
    <submittedName>
        <fullName evidence="2">Uncharacterized protein</fullName>
    </submittedName>
</protein>
<reference evidence="2 3" key="1">
    <citation type="submission" date="2024-05" db="EMBL/GenBank/DDBJ databases">
        <title>A high-quality chromosomal-level genome assembly of Topmouth culter (Culter alburnus).</title>
        <authorList>
            <person name="Zhao H."/>
        </authorList>
    </citation>
    <scope>NUCLEOTIDE SEQUENCE [LARGE SCALE GENOMIC DNA]</scope>
    <source>
        <strain evidence="2">CATC2023</strain>
        <tissue evidence="2">Muscle</tissue>
    </source>
</reference>
<feature type="region of interest" description="Disordered" evidence="1">
    <location>
        <begin position="1"/>
        <end position="44"/>
    </location>
</feature>
<organism evidence="2 3">
    <name type="scientific">Culter alburnus</name>
    <name type="common">Topmouth culter</name>
    <dbReference type="NCBI Taxonomy" id="194366"/>
    <lineage>
        <taxon>Eukaryota</taxon>
        <taxon>Metazoa</taxon>
        <taxon>Chordata</taxon>
        <taxon>Craniata</taxon>
        <taxon>Vertebrata</taxon>
        <taxon>Euteleostomi</taxon>
        <taxon>Actinopterygii</taxon>
        <taxon>Neopterygii</taxon>
        <taxon>Teleostei</taxon>
        <taxon>Ostariophysi</taxon>
        <taxon>Cypriniformes</taxon>
        <taxon>Xenocyprididae</taxon>
        <taxon>Xenocypridinae</taxon>
        <taxon>Culter</taxon>
    </lineage>
</organism>